<name>M1PV40_9ZZZZ</name>
<dbReference type="PROSITE" id="PS00092">
    <property type="entry name" value="N6_MTASE"/>
    <property type="match status" value="1"/>
</dbReference>
<evidence type="ECO:0000259" key="3">
    <source>
        <dbReference type="Pfam" id="PF05175"/>
    </source>
</evidence>
<sequence>MGLKKKDLEIKLESIERHPDPKPELEQYTTLAPIASDIIFTAYTHHNVLGKKVADLGCGTGIFSIGAALAGAEEVLGYDIDEKSLEVAGKKAEEFSLSDRVEFLKRDVSDVDVKVDTVLMNPPFGAQKKGADIPFLDKAFEIADFIYTIHNAVTEHFLRRYIKQEGHELFWEKRYMFDIDNIFTFHEKEKEEFKVVSFGIKKRE</sequence>
<dbReference type="GO" id="GO:0003676">
    <property type="term" value="F:nucleic acid binding"/>
    <property type="evidence" value="ECO:0007669"/>
    <property type="project" value="InterPro"/>
</dbReference>
<dbReference type="CDD" id="cd02440">
    <property type="entry name" value="AdoMet_MTases"/>
    <property type="match status" value="1"/>
</dbReference>
<dbReference type="InterPro" id="IPR002052">
    <property type="entry name" value="DNA_methylase_N6_adenine_CS"/>
</dbReference>
<dbReference type="EMBL" id="JX684078">
    <property type="protein sequence ID" value="AGF92964.1"/>
    <property type="molecule type" value="Genomic_DNA"/>
</dbReference>
<dbReference type="GO" id="GO:0008757">
    <property type="term" value="F:S-adenosylmethionine-dependent methyltransferase activity"/>
    <property type="evidence" value="ECO:0007669"/>
    <property type="project" value="UniProtKB-ARBA"/>
</dbReference>
<protein>
    <recommendedName>
        <fullName evidence="2">Methyltransferase-like protein 5</fullName>
    </recommendedName>
</protein>
<accession>M1PV40</accession>
<feature type="domain" description="Methyltransferase small" evidence="3">
    <location>
        <begin position="45"/>
        <end position="129"/>
    </location>
</feature>
<evidence type="ECO:0000256" key="2">
    <source>
        <dbReference type="ARBA" id="ARBA00041374"/>
    </source>
</evidence>
<keyword evidence="4" id="KW-0808">Transferase</keyword>
<proteinExistence type="inferred from homology"/>
<organism evidence="4">
    <name type="scientific">uncultured organism</name>
    <dbReference type="NCBI Taxonomy" id="155900"/>
    <lineage>
        <taxon>unclassified sequences</taxon>
        <taxon>environmental samples</taxon>
    </lineage>
</organism>
<dbReference type="InterPro" id="IPR029063">
    <property type="entry name" value="SAM-dependent_MTases_sf"/>
</dbReference>
<dbReference type="GO" id="GO:0032259">
    <property type="term" value="P:methylation"/>
    <property type="evidence" value="ECO:0007669"/>
    <property type="project" value="UniProtKB-KW"/>
</dbReference>
<evidence type="ECO:0000256" key="1">
    <source>
        <dbReference type="ARBA" id="ARBA00009741"/>
    </source>
</evidence>
<comment type="similarity">
    <text evidence="1">Belongs to the methyltransferase superfamily. PrmA family.</text>
</comment>
<dbReference type="InterPro" id="IPR007848">
    <property type="entry name" value="Small_mtfrase_dom"/>
</dbReference>
<dbReference type="PANTHER" id="PTHR23290">
    <property type="entry name" value="RRNA N6-ADENOSINE-METHYLTRANSFERASE METTL5"/>
    <property type="match status" value="1"/>
</dbReference>
<dbReference type="Pfam" id="PF05175">
    <property type="entry name" value="MTS"/>
    <property type="match status" value="1"/>
</dbReference>
<dbReference type="AlphaFoldDB" id="M1PV40"/>
<gene>
    <name evidence="4" type="ORF">FLSS-6_0019</name>
</gene>
<keyword evidence="4" id="KW-0489">Methyltransferase</keyword>
<dbReference type="SUPFAM" id="SSF53335">
    <property type="entry name" value="S-adenosyl-L-methionine-dependent methyltransferases"/>
    <property type="match status" value="1"/>
</dbReference>
<evidence type="ECO:0000313" key="4">
    <source>
        <dbReference type="EMBL" id="AGF92964.1"/>
    </source>
</evidence>
<dbReference type="PANTHER" id="PTHR23290:SF0">
    <property type="entry name" value="RRNA N6-ADENOSINE-METHYLTRANSFERASE METTL5"/>
    <property type="match status" value="1"/>
</dbReference>
<reference evidence="4" key="1">
    <citation type="journal article" date="2013" name="Syst. Appl. Microbiol.">
        <title>New insights into the archaeal diversity of a hypersaline microbial mat obtained by a metagenomic approach.</title>
        <authorList>
            <person name="Lopez-Lopez A."/>
            <person name="Richter M."/>
            <person name="Pena A."/>
            <person name="Tamames J."/>
            <person name="Rossello-Mora R."/>
        </authorList>
    </citation>
    <scope>NUCLEOTIDE SEQUENCE</scope>
</reference>
<dbReference type="Gene3D" id="3.40.50.150">
    <property type="entry name" value="Vaccinia Virus protein VP39"/>
    <property type="match status" value="1"/>
</dbReference>
<dbReference type="InterPro" id="IPR051720">
    <property type="entry name" value="rRNA_MeTrfase/Polyamine_Synth"/>
</dbReference>